<dbReference type="EMBL" id="JAJNCO010000016">
    <property type="protein sequence ID" value="MCD2114103.1"/>
    <property type="molecule type" value="Genomic_DNA"/>
</dbReference>
<comment type="caution">
    <text evidence="1">The sequence shown here is derived from an EMBL/GenBank/DDBJ whole genome shotgun (WGS) entry which is preliminary data.</text>
</comment>
<organism evidence="1 2">
    <name type="scientific">Rhodococcus rhodochrous</name>
    <dbReference type="NCBI Taxonomy" id="1829"/>
    <lineage>
        <taxon>Bacteria</taxon>
        <taxon>Bacillati</taxon>
        <taxon>Actinomycetota</taxon>
        <taxon>Actinomycetes</taxon>
        <taxon>Mycobacteriales</taxon>
        <taxon>Nocardiaceae</taxon>
        <taxon>Rhodococcus</taxon>
    </lineage>
</organism>
<protein>
    <submittedName>
        <fullName evidence="1">Uncharacterized protein</fullName>
    </submittedName>
</protein>
<evidence type="ECO:0000313" key="2">
    <source>
        <dbReference type="Proteomes" id="UP001198630"/>
    </source>
</evidence>
<dbReference type="Proteomes" id="UP001198630">
    <property type="component" value="Unassembled WGS sequence"/>
</dbReference>
<evidence type="ECO:0000313" key="1">
    <source>
        <dbReference type="EMBL" id="MCD2114103.1"/>
    </source>
</evidence>
<name>A0AAW4XM26_RHORH</name>
<sequence>MTVLFDPLDDATVTGTLLTRHNPAAGVIVVHPTPGRTSETTLAMDLMDALGHPTGRLADERIGGLETLWTAVTAWCDGAAITHLVVLRTHLLSTRQHERLLVLWRTLGMDLVLVWHTEGSPTRLALDTVPHRITHRLADVTDHLTAAAPTDRAAAGLDRRPLPPLPNVDADSLRAVVCEQLPRAESDRVTELYDYGRATACRWLADCDTPELDHPAPITGDVPVQPSPLSVMLTALVAESPTERHTLVLLRGAQHGFTLHGYRLALPPQLPHMVGPGLTTGPFTAETASRIRERIAHPVRAGALATALLTGVSYGTLVSIPITALSETADVLLLESHRRTEPGAHAIPPTARPLLAAARTFQALRGAEPHHALLRGGLGSTGHFLRESAAVCKLTLPARHRWHTQWLSMATAYPCDSS</sequence>
<gene>
    <name evidence="1" type="ORF">LQ384_23590</name>
</gene>
<accession>A0AAW4XM26</accession>
<dbReference type="AlphaFoldDB" id="A0AAW4XM26"/>
<dbReference type="RefSeq" id="WP_230792201.1">
    <property type="nucleotide sequence ID" value="NZ_JAJNCO010000016.1"/>
</dbReference>
<proteinExistence type="predicted"/>
<reference evidence="1" key="1">
    <citation type="submission" date="2021-11" db="EMBL/GenBank/DDBJ databases">
        <title>Development of a sustainable strategy for remediation of hydrocarbon-contaminated territories based on the waste exchange concept.</title>
        <authorList>
            <person name="Elkin A."/>
        </authorList>
    </citation>
    <scope>NUCLEOTIDE SEQUENCE</scope>
    <source>
        <strain evidence="1">IEGM 757</strain>
    </source>
</reference>